<keyword evidence="3" id="KW-0804">Transcription</keyword>
<feature type="non-terminal residue" evidence="5">
    <location>
        <position position="128"/>
    </location>
</feature>
<dbReference type="GO" id="GO:0016987">
    <property type="term" value="F:sigma factor activity"/>
    <property type="evidence" value="ECO:0007669"/>
    <property type="project" value="UniProtKB-KW"/>
</dbReference>
<sequence>MEVAVKKHVQMSDSVSVEFSQQLTQIQRKLYSYILSLVPNRVEAEDILQESNFVLCRKAKEYDKDRNFQAWAFRIARYQVMAFLKTRKRSKLIFSEGIVELLAEELEDNSRFEKMRKALSHCLDELGE</sequence>
<keyword evidence="1" id="KW-0805">Transcription regulation</keyword>
<dbReference type="InterPro" id="IPR039425">
    <property type="entry name" value="RNA_pol_sigma-70-like"/>
</dbReference>
<dbReference type="GO" id="GO:0006352">
    <property type="term" value="P:DNA-templated transcription initiation"/>
    <property type="evidence" value="ECO:0007669"/>
    <property type="project" value="InterPro"/>
</dbReference>
<dbReference type="PANTHER" id="PTHR43133">
    <property type="entry name" value="RNA POLYMERASE ECF-TYPE SIGMA FACTO"/>
    <property type="match status" value="1"/>
</dbReference>
<dbReference type="PANTHER" id="PTHR43133:SF51">
    <property type="entry name" value="RNA POLYMERASE SIGMA FACTOR"/>
    <property type="match status" value="1"/>
</dbReference>
<dbReference type="InterPro" id="IPR007627">
    <property type="entry name" value="RNA_pol_sigma70_r2"/>
</dbReference>
<dbReference type="Gene3D" id="1.10.1740.10">
    <property type="match status" value="1"/>
</dbReference>
<name>A0A383AZR5_9ZZZZ</name>
<evidence type="ECO:0000256" key="3">
    <source>
        <dbReference type="ARBA" id="ARBA00023163"/>
    </source>
</evidence>
<gene>
    <name evidence="5" type="ORF">METZ01_LOCUS466046</name>
</gene>
<protein>
    <recommendedName>
        <fullName evidence="4">RNA polymerase sigma-70 region 2 domain-containing protein</fullName>
    </recommendedName>
</protein>
<dbReference type="AlphaFoldDB" id="A0A383AZR5"/>
<accession>A0A383AZR5</accession>
<proteinExistence type="predicted"/>
<evidence type="ECO:0000256" key="1">
    <source>
        <dbReference type="ARBA" id="ARBA00023015"/>
    </source>
</evidence>
<dbReference type="InterPro" id="IPR014284">
    <property type="entry name" value="RNA_pol_sigma-70_dom"/>
</dbReference>
<organism evidence="5">
    <name type="scientific">marine metagenome</name>
    <dbReference type="NCBI Taxonomy" id="408172"/>
    <lineage>
        <taxon>unclassified sequences</taxon>
        <taxon>metagenomes</taxon>
        <taxon>ecological metagenomes</taxon>
    </lineage>
</organism>
<dbReference type="Pfam" id="PF04542">
    <property type="entry name" value="Sigma70_r2"/>
    <property type="match status" value="1"/>
</dbReference>
<keyword evidence="2" id="KW-0731">Sigma factor</keyword>
<dbReference type="InterPro" id="IPR013325">
    <property type="entry name" value="RNA_pol_sigma_r2"/>
</dbReference>
<dbReference type="NCBIfam" id="TIGR02937">
    <property type="entry name" value="sigma70-ECF"/>
    <property type="match status" value="1"/>
</dbReference>
<dbReference type="EMBL" id="UINC01196264">
    <property type="protein sequence ID" value="SVE13192.1"/>
    <property type="molecule type" value="Genomic_DNA"/>
</dbReference>
<feature type="domain" description="RNA polymerase sigma-70 region 2" evidence="4">
    <location>
        <begin position="25"/>
        <end position="89"/>
    </location>
</feature>
<dbReference type="SUPFAM" id="SSF88946">
    <property type="entry name" value="Sigma2 domain of RNA polymerase sigma factors"/>
    <property type="match status" value="1"/>
</dbReference>
<evidence type="ECO:0000313" key="5">
    <source>
        <dbReference type="EMBL" id="SVE13192.1"/>
    </source>
</evidence>
<evidence type="ECO:0000256" key="2">
    <source>
        <dbReference type="ARBA" id="ARBA00023082"/>
    </source>
</evidence>
<evidence type="ECO:0000259" key="4">
    <source>
        <dbReference type="Pfam" id="PF04542"/>
    </source>
</evidence>
<reference evidence="5" key="1">
    <citation type="submission" date="2018-05" db="EMBL/GenBank/DDBJ databases">
        <authorList>
            <person name="Lanie J.A."/>
            <person name="Ng W.-L."/>
            <person name="Kazmierczak K.M."/>
            <person name="Andrzejewski T.M."/>
            <person name="Davidsen T.M."/>
            <person name="Wayne K.J."/>
            <person name="Tettelin H."/>
            <person name="Glass J.I."/>
            <person name="Rusch D."/>
            <person name="Podicherti R."/>
            <person name="Tsui H.-C.T."/>
            <person name="Winkler M.E."/>
        </authorList>
    </citation>
    <scope>NUCLEOTIDE SEQUENCE</scope>
</reference>